<dbReference type="PANTHER" id="PTHR43027:SF2">
    <property type="entry name" value="TRANSPORT PERMEASE PROTEIN"/>
    <property type="match status" value="1"/>
</dbReference>
<dbReference type="Proteomes" id="UP001595699">
    <property type="component" value="Unassembled WGS sequence"/>
</dbReference>
<keyword evidence="3 6" id="KW-1133">Transmembrane helix</keyword>
<evidence type="ECO:0000256" key="1">
    <source>
        <dbReference type="ARBA" id="ARBA00004141"/>
    </source>
</evidence>
<dbReference type="InterPro" id="IPR052902">
    <property type="entry name" value="ABC-2_transporter"/>
</dbReference>
<keyword evidence="2 6" id="KW-0812">Transmembrane</keyword>
<dbReference type="EMBL" id="JBHRZH010000028">
    <property type="protein sequence ID" value="MFC3764597.1"/>
    <property type="molecule type" value="Genomic_DNA"/>
</dbReference>
<gene>
    <name evidence="8" type="ORF">ACFOUW_27415</name>
</gene>
<keyword evidence="4 6" id="KW-0472">Membrane</keyword>
<organism evidence="8 9">
    <name type="scientific">Tenggerimyces flavus</name>
    <dbReference type="NCBI Taxonomy" id="1708749"/>
    <lineage>
        <taxon>Bacteria</taxon>
        <taxon>Bacillati</taxon>
        <taxon>Actinomycetota</taxon>
        <taxon>Actinomycetes</taxon>
        <taxon>Propionibacteriales</taxon>
        <taxon>Nocardioidaceae</taxon>
        <taxon>Tenggerimyces</taxon>
    </lineage>
</organism>
<name>A0ABV7YHT1_9ACTN</name>
<evidence type="ECO:0000256" key="6">
    <source>
        <dbReference type="SAM" id="Phobius"/>
    </source>
</evidence>
<dbReference type="InterPro" id="IPR013525">
    <property type="entry name" value="ABC2_TM"/>
</dbReference>
<feature type="transmembrane region" description="Helical" evidence="6">
    <location>
        <begin position="151"/>
        <end position="173"/>
    </location>
</feature>
<feature type="transmembrane region" description="Helical" evidence="6">
    <location>
        <begin position="62"/>
        <end position="86"/>
    </location>
</feature>
<sequence>MLVPGNLLALRESGALRRLRLTPLRPATFVAADLTVNFLVGMAGMIAALAVGWLVFGVIPSGNLAVVLTAAALGLVAFLALGYTLAGIYPSSGAATGIGNVLMLVLMLSSGAFVPLAAMPNGVQRIMNFSPVRHFADLIQGLWAGQAWSTLLLPTGVLIAMIIAFGALGTLLFRWDRPLTTPLTTARRRPVGASAEESMVRVSRL</sequence>
<evidence type="ECO:0000256" key="4">
    <source>
        <dbReference type="ARBA" id="ARBA00023136"/>
    </source>
</evidence>
<evidence type="ECO:0000313" key="9">
    <source>
        <dbReference type="Proteomes" id="UP001595699"/>
    </source>
</evidence>
<accession>A0ABV7YHT1</accession>
<keyword evidence="9" id="KW-1185">Reference proteome</keyword>
<feature type="transmembrane region" description="Helical" evidence="6">
    <location>
        <begin position="98"/>
        <end position="118"/>
    </location>
</feature>
<evidence type="ECO:0000256" key="5">
    <source>
        <dbReference type="ARBA" id="ARBA00023251"/>
    </source>
</evidence>
<dbReference type="Pfam" id="PF12698">
    <property type="entry name" value="ABC2_membrane_3"/>
    <property type="match status" value="1"/>
</dbReference>
<dbReference type="InterPro" id="IPR000412">
    <property type="entry name" value="ABC_2_transport"/>
</dbReference>
<feature type="transmembrane region" description="Helical" evidence="6">
    <location>
        <begin position="27"/>
        <end position="56"/>
    </location>
</feature>
<dbReference type="PRINTS" id="PR00164">
    <property type="entry name" value="ABC2TRNSPORT"/>
</dbReference>
<keyword evidence="5" id="KW-0046">Antibiotic resistance</keyword>
<feature type="domain" description="ABC-2 type transporter transmembrane" evidence="7">
    <location>
        <begin position="6"/>
        <end position="170"/>
    </location>
</feature>
<dbReference type="PANTHER" id="PTHR43027">
    <property type="entry name" value="DOXORUBICIN RESISTANCE ABC TRANSPORTER PERMEASE PROTEIN DRRC-RELATED"/>
    <property type="match status" value="1"/>
</dbReference>
<reference evidence="9" key="1">
    <citation type="journal article" date="2019" name="Int. J. Syst. Evol. Microbiol.">
        <title>The Global Catalogue of Microorganisms (GCM) 10K type strain sequencing project: providing services to taxonomists for standard genome sequencing and annotation.</title>
        <authorList>
            <consortium name="The Broad Institute Genomics Platform"/>
            <consortium name="The Broad Institute Genome Sequencing Center for Infectious Disease"/>
            <person name="Wu L."/>
            <person name="Ma J."/>
        </authorList>
    </citation>
    <scope>NUCLEOTIDE SEQUENCE [LARGE SCALE GENOMIC DNA]</scope>
    <source>
        <strain evidence="9">CGMCC 4.7241</strain>
    </source>
</reference>
<comment type="caution">
    <text evidence="8">The sequence shown here is derived from an EMBL/GenBank/DDBJ whole genome shotgun (WGS) entry which is preliminary data.</text>
</comment>
<dbReference type="RefSeq" id="WP_307782654.1">
    <property type="nucleotide sequence ID" value="NZ_JBHRZH010000028.1"/>
</dbReference>
<evidence type="ECO:0000256" key="3">
    <source>
        <dbReference type="ARBA" id="ARBA00022989"/>
    </source>
</evidence>
<evidence type="ECO:0000256" key="2">
    <source>
        <dbReference type="ARBA" id="ARBA00022692"/>
    </source>
</evidence>
<protein>
    <submittedName>
        <fullName evidence="8">ABC transporter permease</fullName>
    </submittedName>
</protein>
<proteinExistence type="predicted"/>
<evidence type="ECO:0000313" key="8">
    <source>
        <dbReference type="EMBL" id="MFC3764597.1"/>
    </source>
</evidence>
<comment type="subcellular location">
    <subcellularLocation>
        <location evidence="1">Membrane</location>
        <topology evidence="1">Multi-pass membrane protein</topology>
    </subcellularLocation>
</comment>
<evidence type="ECO:0000259" key="7">
    <source>
        <dbReference type="Pfam" id="PF12698"/>
    </source>
</evidence>